<dbReference type="RefSeq" id="NP_001167706.2">
    <property type="nucleotide sequence ID" value="NM_001174235.2"/>
</dbReference>
<dbReference type="EMBL" id="BT038765">
    <property type="protein sequence ID" value="ACF83770.1"/>
    <property type="molecule type" value="mRNA"/>
</dbReference>
<sequence length="75" mass="8078">MPSHLRSPLPCSVFVRNCHPGPGVVQLRTLGSGVHELSAFQHAVYSCYGWTAALLLTHSCASLYARVCPAQLWGA</sequence>
<dbReference type="KEGG" id="zma:100381393"/>
<dbReference type="AlphaFoldDB" id="B4FNS7"/>
<protein>
    <submittedName>
        <fullName evidence="1">Uncharacterized protein</fullName>
    </submittedName>
</protein>
<evidence type="ECO:0000313" key="1">
    <source>
        <dbReference type="EMBL" id="ACF83770.1"/>
    </source>
</evidence>
<dbReference type="GeneID" id="100381393"/>
<name>B4FNS7_MAIZE</name>
<accession>B4FNS7</accession>
<proteinExistence type="evidence at transcript level"/>
<organism evidence="1">
    <name type="scientific">Zea mays</name>
    <name type="common">Maize</name>
    <dbReference type="NCBI Taxonomy" id="4577"/>
    <lineage>
        <taxon>Eukaryota</taxon>
        <taxon>Viridiplantae</taxon>
        <taxon>Streptophyta</taxon>
        <taxon>Embryophyta</taxon>
        <taxon>Tracheophyta</taxon>
        <taxon>Spermatophyta</taxon>
        <taxon>Magnoliopsida</taxon>
        <taxon>Liliopsida</taxon>
        <taxon>Poales</taxon>
        <taxon>Poaceae</taxon>
        <taxon>PACMAD clade</taxon>
        <taxon>Panicoideae</taxon>
        <taxon>Andropogonodae</taxon>
        <taxon>Andropogoneae</taxon>
        <taxon>Tripsacinae</taxon>
        <taxon>Zea</taxon>
    </lineage>
</organism>
<dbReference type="OrthoDB" id="1669448at2759"/>
<reference evidence="1" key="1">
    <citation type="journal article" date="2009" name="PLoS Genet.">
        <title>Sequencing, mapping, and analysis of 27,455 maize full-length cDNAs.</title>
        <authorList>
            <person name="Soderlund C."/>
            <person name="Descour A."/>
            <person name="Kudrna D."/>
            <person name="Bomhoff M."/>
            <person name="Boyd L."/>
            <person name="Currie J."/>
            <person name="Angelova A."/>
            <person name="Collura K."/>
            <person name="Wissotski M."/>
            <person name="Ashley E."/>
            <person name="Morrow D."/>
            <person name="Fernandes J."/>
            <person name="Walbot V."/>
            <person name="Yu Y."/>
        </authorList>
    </citation>
    <scope>NUCLEOTIDE SEQUENCE</scope>
    <source>
        <strain evidence="1">B73</strain>
    </source>
</reference>